<name>A0ABQ4Y2M6_9ASTR</name>
<evidence type="ECO:0000313" key="2">
    <source>
        <dbReference type="EMBL" id="GJS71616.1"/>
    </source>
</evidence>
<dbReference type="PANTHER" id="PTHR11439:SF509">
    <property type="entry name" value="RNA-DIRECTED DNA POLYMERASE"/>
    <property type="match status" value="1"/>
</dbReference>
<reference evidence="2" key="2">
    <citation type="submission" date="2022-01" db="EMBL/GenBank/DDBJ databases">
        <authorList>
            <person name="Yamashiro T."/>
            <person name="Shiraishi A."/>
            <person name="Satake H."/>
            <person name="Nakayama K."/>
        </authorList>
    </citation>
    <scope>NUCLEOTIDE SEQUENCE</scope>
</reference>
<organism evidence="2 3">
    <name type="scientific">Tanacetum coccineum</name>
    <dbReference type="NCBI Taxonomy" id="301880"/>
    <lineage>
        <taxon>Eukaryota</taxon>
        <taxon>Viridiplantae</taxon>
        <taxon>Streptophyta</taxon>
        <taxon>Embryophyta</taxon>
        <taxon>Tracheophyta</taxon>
        <taxon>Spermatophyta</taxon>
        <taxon>Magnoliopsida</taxon>
        <taxon>eudicotyledons</taxon>
        <taxon>Gunneridae</taxon>
        <taxon>Pentapetalae</taxon>
        <taxon>asterids</taxon>
        <taxon>campanulids</taxon>
        <taxon>Asterales</taxon>
        <taxon>Asteraceae</taxon>
        <taxon>Asteroideae</taxon>
        <taxon>Anthemideae</taxon>
        <taxon>Anthemidinae</taxon>
        <taxon>Tanacetum</taxon>
    </lineage>
</organism>
<evidence type="ECO:0000313" key="3">
    <source>
        <dbReference type="Proteomes" id="UP001151760"/>
    </source>
</evidence>
<comment type="caution">
    <text evidence="2">The sequence shown here is derived from an EMBL/GenBank/DDBJ whole genome shotgun (WGS) entry which is preliminary data.</text>
</comment>
<evidence type="ECO:0000256" key="1">
    <source>
        <dbReference type="SAM" id="MobiDB-lite"/>
    </source>
</evidence>
<dbReference type="EMBL" id="BQNB010010019">
    <property type="protein sequence ID" value="GJS71616.1"/>
    <property type="molecule type" value="Genomic_DNA"/>
</dbReference>
<sequence length="545" mass="63046">MLMIVHPLGMMTHLFPVLRLEPMSDKESPEVEIVQEKEEETTKDTENSAKRQKTSEYEAYVYGESSSGQVNVEEPGPSTSESLCEDLLHKEIDERGRRRKEESIQNSKIGSSIKDIWELGHEHSFSQMDSWQEELMLHSVNNRAYYKNLNKINMEVHVSADRAITSDATLRERVEGLRVIIMMSSMAIAKKKSQMMNEVEFLMLFEEEIEVSIEYRDQMKMMGDLRECGDACTMNPLVDSILLLVDVYGFYRDEGTWVIFMLEDPFCKNACVNASRFYGRMITICKGNNSVTCQMARSHPRFKHQTNAQCNKMRPLLKASAQDELKDECVSMSTPMATERLDADLQGTPTDQTTYRRMIGGLMYLTASRPDIAFATVVCALYQARPTVKHLKEVKQIFWTEYQLADLFTKALPKERFEYPVNRIVIIMAQQQHAADVHPDELCPPNKRYDLMDANKKVDLEHVQCPPESKILMNIIKNHPLRFSIAASSSVPWIYMAQFLHTLKEDRSRYRLTFMLDKKELSLTLDDFRTFFTNHKQMPTIMIPL</sequence>
<accession>A0ABQ4Y2M6</accession>
<gene>
    <name evidence="2" type="ORF">Tco_0704457</name>
</gene>
<dbReference type="Proteomes" id="UP001151760">
    <property type="component" value="Unassembled WGS sequence"/>
</dbReference>
<feature type="region of interest" description="Disordered" evidence="1">
    <location>
        <begin position="62"/>
        <end position="81"/>
    </location>
</feature>
<dbReference type="PANTHER" id="PTHR11439">
    <property type="entry name" value="GAG-POL-RELATED RETROTRANSPOSON"/>
    <property type="match status" value="1"/>
</dbReference>
<reference evidence="2" key="1">
    <citation type="journal article" date="2022" name="Int. J. Mol. Sci.">
        <title>Draft Genome of Tanacetum Coccineum: Genomic Comparison of Closely Related Tanacetum-Family Plants.</title>
        <authorList>
            <person name="Yamashiro T."/>
            <person name="Shiraishi A."/>
            <person name="Nakayama K."/>
            <person name="Satake H."/>
        </authorList>
    </citation>
    <scope>NUCLEOTIDE SEQUENCE</scope>
</reference>
<feature type="region of interest" description="Disordered" evidence="1">
    <location>
        <begin position="25"/>
        <end position="56"/>
    </location>
</feature>
<protein>
    <recommendedName>
        <fullName evidence="4">Reverse transcriptase Ty1/copia-type domain-containing protein</fullName>
    </recommendedName>
</protein>
<proteinExistence type="predicted"/>
<keyword evidence="3" id="KW-1185">Reference proteome</keyword>
<evidence type="ECO:0008006" key="4">
    <source>
        <dbReference type="Google" id="ProtNLM"/>
    </source>
</evidence>